<dbReference type="InterPro" id="IPR011029">
    <property type="entry name" value="DEATH-like_dom_sf"/>
</dbReference>
<dbReference type="Gene3D" id="1.10.150.50">
    <property type="entry name" value="Transcription Factor, Ets-1"/>
    <property type="match status" value="2"/>
</dbReference>
<dbReference type="SMART" id="SM01289">
    <property type="entry name" value="PYRIN"/>
    <property type="match status" value="1"/>
</dbReference>
<reference evidence="4" key="3">
    <citation type="submission" date="2025-09" db="UniProtKB">
        <authorList>
            <consortium name="Ensembl"/>
        </authorList>
    </citation>
    <scope>IDENTIFICATION</scope>
</reference>
<dbReference type="GO" id="GO:0005737">
    <property type="term" value="C:cytoplasm"/>
    <property type="evidence" value="ECO:0007669"/>
    <property type="project" value="TreeGrafter"/>
</dbReference>
<dbReference type="InterPro" id="IPR013761">
    <property type="entry name" value="SAM/pointed_sf"/>
</dbReference>
<dbReference type="Pfam" id="PF02758">
    <property type="entry name" value="PYRIN"/>
    <property type="match status" value="1"/>
</dbReference>
<sequence>MNQSTTRKPPLIEKWTTEDVHQWLTTEVKVQQSCADRFTEEEVSGACLVSFNKTDILDFGIKHGPAVKITAYLESLKKECKHQSEFPKYVEKWTKEQVSQWLVQHVNVYSKYAERLQEEDVSGDCLVCFRKQDLVDLNVKGGPAVRIFSALKQLNQKPEPTLQPITDQKEAAKPTEPGNAQAKEINRPESYENTESKRDGIVEKDSKQIQLPFDKTSGKKEIQQPKPQNTGVWNKGTVVTTVSPDASRITVEIKNVLDDLLKVDLKTFIFHLRLHTESKRKPICQSKLEDKDSRDIATLMTDHYGSDEAPQVAIQTLKEINQLKLARQLEERISRLMQMTLSKESVRKEANQGEKLKTLLSCGGNSLDNYDKFVVVVNKSNPEQLHYLQFLTKLKLFCVLDFDHSSAASGGLCHSYRESRVANLHTPPQFQGQTESVIKNLNLYKQTSWVFCNGRHDLNSDSNLALDYKNWLRKSCKDVEQLVSFICNPEVLLRGRYLIIFLLLSPVDTEKDPVFDIYKSFIKHTEEENIISVCESQSTYLKWRELIKEKCDFDIEHLSINELTLSEINGTIMAMGPFSQSSVRLLPSSGSSTVVLTQKDEDLLTALDVLCTNQCESVYDENSSEFHEFRISVEEEFYRGGKVKWWNFYFCDKDKEKPFIKRDKYENVMKLIRSQWRASNDMCVLLNLFHHPGCGGTTLAMHVMWDLRHEFRCAALKDNSMPKTEVAIQVIKLMKLESEKPSPVLLLVDDSKETEKPYDLVNCIHKAAVDEHLNICLGDSPNCKVIMLNCVRSHSPKQQYRQHNQTQNQFITASLTPQEQKDFEKKLKELEETHDKPENFYSFMIMKNNFDQKYIDDLAHNTLENFDFSKKDSQLFAFLALLNTYVEESDISLSLSRDFLGMELIRWTNYTVLEKMNQYSNLLIIDRIEELGLYAGLRILHQTIASACLAELERSCYKKVNEITMQMLHYDLFFSARSIKDRLMLSIQRMLIERQHKKDGDGRELFSPLVHKIHNQQGRQTVQEIFVKASSRFVTSASIPQALARYLYINERDYPEALKWAEKAKDIKKNPYTFDTIGQIYKSNLKYNMDKEKQEKSHNPEDLQTNIKIAINGMKAFQRAQELAELADEPQEETADDNSEDYPRKSYNVYGYVSMLEIAFVVFDILSKLPFFGEHDPIKKMYLQSFLRGKIRMTSVHKEDNEINNRFVEIINEHEGFLVKLKSEVKEIFDFLDCYFAYIKVNSEFDALNHRTVSEHFKKYVQLFCTTPEEMKKEKENKSNLNLKLDIEERKVFLEKNQADTFSGILQHLDKPAKEMEKITECYAFLHKAVSQKHNIQIKINYIVSNIVLCHLKPKSKHVKSYGDLSALLSKILQDIGLYHRLPDAYYLALLLFWPSPTEENTEIGKYVTAIRKSSHKRLSRLLHNRSTIAYFYLTKEEGLKRLVSKPTLDESFLPKISRDALAQLWRNGDIFKEKAIISRLHRVSGTIEQGEVYANYGTQKIPVRPARISGIRSGFSTEKVSFYLGFAINGPIAYDIKYEN</sequence>
<protein>
    <submittedName>
        <fullName evidence="4">Sterile alpha motif domain-containing protein 9</fullName>
    </submittedName>
</protein>
<dbReference type="Pfam" id="PF00536">
    <property type="entry name" value="SAM_1"/>
    <property type="match status" value="2"/>
</dbReference>
<dbReference type="PANTHER" id="PTHR16155:SF18">
    <property type="entry name" value="STERILE ALPHA MOTIF DOMAIN-CONTAINING PROTEIN 9-LIKE"/>
    <property type="match status" value="1"/>
</dbReference>
<dbReference type="GeneID" id="101487470"/>
<dbReference type="SUPFAM" id="SSF47986">
    <property type="entry name" value="DEATH domain"/>
    <property type="match status" value="1"/>
</dbReference>
<name>A0A3P9B9C6_9CICH</name>
<dbReference type="GeneTree" id="ENSGT00390000013973"/>
<evidence type="ECO:0000259" key="3">
    <source>
        <dbReference type="PROSITE" id="PS50824"/>
    </source>
</evidence>
<evidence type="ECO:0000256" key="1">
    <source>
        <dbReference type="SAM" id="MobiDB-lite"/>
    </source>
</evidence>
<feature type="domain" description="SAM" evidence="2">
    <location>
        <begin position="93"/>
        <end position="139"/>
    </location>
</feature>
<dbReference type="SMART" id="SM00454">
    <property type="entry name" value="SAM"/>
    <property type="match status" value="2"/>
</dbReference>
<keyword evidence="5" id="KW-1185">Reference proteome</keyword>
<dbReference type="SUPFAM" id="SSF47769">
    <property type="entry name" value="SAM/Pointed domain"/>
    <property type="match status" value="2"/>
</dbReference>
<evidence type="ECO:0000313" key="5">
    <source>
        <dbReference type="Proteomes" id="UP000265160"/>
    </source>
</evidence>
<dbReference type="PROSITE" id="PS50105">
    <property type="entry name" value="SAM_DOMAIN"/>
    <property type="match status" value="2"/>
</dbReference>
<feature type="compositionally biased region" description="Basic and acidic residues" evidence="1">
    <location>
        <begin position="184"/>
        <end position="207"/>
    </location>
</feature>
<dbReference type="PANTHER" id="PTHR16155">
    <property type="entry name" value="DED DOMAIN-CONTAINING PROTEIN"/>
    <property type="match status" value="1"/>
</dbReference>
<evidence type="ECO:0000313" key="4">
    <source>
        <dbReference type="Ensembl" id="ENSMZEP00005006499.1"/>
    </source>
</evidence>
<reference evidence="4 5" key="1">
    <citation type="journal article" date="2014" name="Nature">
        <title>The genomic substrate for adaptive radiation in African cichlid fish.</title>
        <authorList>
            <person name="Brawand D."/>
            <person name="Wagner C.E."/>
            <person name="Li Y.I."/>
            <person name="Malinsky M."/>
            <person name="Keller I."/>
            <person name="Fan S."/>
            <person name="Simakov O."/>
            <person name="Ng A.Y."/>
            <person name="Lim Z.W."/>
            <person name="Bezault E."/>
            <person name="Turner-Maier J."/>
            <person name="Johnson J."/>
            <person name="Alcazar R."/>
            <person name="Noh H.J."/>
            <person name="Russell P."/>
            <person name="Aken B."/>
            <person name="Alfoldi J."/>
            <person name="Amemiya C."/>
            <person name="Azzouzi N."/>
            <person name="Baroiller J.F."/>
            <person name="Barloy-Hubler F."/>
            <person name="Berlin A."/>
            <person name="Bloomquist R."/>
            <person name="Carleton K.L."/>
            <person name="Conte M.A."/>
            <person name="D'Cotta H."/>
            <person name="Eshel O."/>
            <person name="Gaffney L."/>
            <person name="Galibert F."/>
            <person name="Gante H.F."/>
            <person name="Gnerre S."/>
            <person name="Greuter L."/>
            <person name="Guyon R."/>
            <person name="Haddad N.S."/>
            <person name="Haerty W."/>
            <person name="Harris R.M."/>
            <person name="Hofmann H.A."/>
            <person name="Hourlier T."/>
            <person name="Hulata G."/>
            <person name="Jaffe D.B."/>
            <person name="Lara M."/>
            <person name="Lee A.P."/>
            <person name="MacCallum I."/>
            <person name="Mwaiko S."/>
            <person name="Nikaido M."/>
            <person name="Nishihara H."/>
            <person name="Ozouf-Costaz C."/>
            <person name="Penman D.J."/>
            <person name="Przybylski D."/>
            <person name="Rakotomanga M."/>
            <person name="Renn S.C.P."/>
            <person name="Ribeiro F.J."/>
            <person name="Ron M."/>
            <person name="Salzburger W."/>
            <person name="Sanchez-Pulido L."/>
            <person name="Santos M.E."/>
            <person name="Searle S."/>
            <person name="Sharpe T."/>
            <person name="Swofford R."/>
            <person name="Tan F.J."/>
            <person name="Williams L."/>
            <person name="Young S."/>
            <person name="Yin S."/>
            <person name="Okada N."/>
            <person name="Kocher T.D."/>
            <person name="Miska E.A."/>
            <person name="Lander E.S."/>
            <person name="Venkatesh B."/>
            <person name="Fernald R.D."/>
            <person name="Meyer A."/>
            <person name="Ponting C.P."/>
            <person name="Streelman J.T."/>
            <person name="Lindblad-Toh K."/>
            <person name="Seehausen O."/>
            <person name="Di Palma F."/>
        </authorList>
    </citation>
    <scope>NUCLEOTIDE SEQUENCE</scope>
</reference>
<organism evidence="4 5">
    <name type="scientific">Maylandia zebra</name>
    <name type="common">zebra mbuna</name>
    <dbReference type="NCBI Taxonomy" id="106582"/>
    <lineage>
        <taxon>Eukaryota</taxon>
        <taxon>Metazoa</taxon>
        <taxon>Chordata</taxon>
        <taxon>Craniata</taxon>
        <taxon>Vertebrata</taxon>
        <taxon>Euteleostomi</taxon>
        <taxon>Actinopterygii</taxon>
        <taxon>Neopterygii</taxon>
        <taxon>Teleostei</taxon>
        <taxon>Neoteleostei</taxon>
        <taxon>Acanthomorphata</taxon>
        <taxon>Ovalentaria</taxon>
        <taxon>Cichlomorphae</taxon>
        <taxon>Cichliformes</taxon>
        <taxon>Cichlidae</taxon>
        <taxon>African cichlids</taxon>
        <taxon>Pseudocrenilabrinae</taxon>
        <taxon>Haplochromini</taxon>
        <taxon>Maylandia</taxon>
        <taxon>Maylandia zebra complex</taxon>
    </lineage>
</organism>
<dbReference type="STRING" id="106582.ENSMZEP00005006499"/>
<feature type="domain" description="SAM" evidence="2">
    <location>
        <begin position="15"/>
        <end position="61"/>
    </location>
</feature>
<dbReference type="Ensembl" id="ENSMZET00005006797.1">
    <property type="protein sequence ID" value="ENSMZEP00005006499.1"/>
    <property type="gene ID" value="ENSMZEG00005005031.1"/>
</dbReference>
<dbReference type="PROSITE" id="PS50824">
    <property type="entry name" value="DAPIN"/>
    <property type="match status" value="1"/>
</dbReference>
<feature type="domain" description="Pyrin" evidence="3">
    <location>
        <begin position="242"/>
        <end position="335"/>
    </location>
</feature>
<dbReference type="Proteomes" id="UP000265160">
    <property type="component" value="LG23"/>
</dbReference>
<evidence type="ECO:0000259" key="2">
    <source>
        <dbReference type="PROSITE" id="PS50105"/>
    </source>
</evidence>
<dbReference type="RefSeq" id="XP_014269732.1">
    <property type="nucleotide sequence ID" value="XM_014414246.1"/>
</dbReference>
<dbReference type="Gene3D" id="1.10.533.10">
    <property type="entry name" value="Death Domain, Fas"/>
    <property type="match status" value="1"/>
</dbReference>
<accession>A0A3P9B9C6</accession>
<feature type="region of interest" description="Disordered" evidence="1">
    <location>
        <begin position="158"/>
        <end position="212"/>
    </location>
</feature>
<proteinExistence type="predicted"/>
<dbReference type="InterPro" id="IPR001660">
    <property type="entry name" value="SAM"/>
</dbReference>
<reference evidence="4" key="2">
    <citation type="submission" date="2025-08" db="UniProtKB">
        <authorList>
            <consortium name="Ensembl"/>
        </authorList>
    </citation>
    <scope>IDENTIFICATION</scope>
</reference>
<dbReference type="InterPro" id="IPR004020">
    <property type="entry name" value="DAPIN"/>
</dbReference>